<dbReference type="SFLD" id="SFLDS00029">
    <property type="entry name" value="Radical_SAM"/>
    <property type="match status" value="1"/>
</dbReference>
<evidence type="ECO:0000259" key="6">
    <source>
        <dbReference type="PROSITE" id="PS51918"/>
    </source>
</evidence>
<proteinExistence type="predicted"/>
<dbReference type="Proteomes" id="UP000029843">
    <property type="component" value="Unassembled WGS sequence"/>
</dbReference>
<dbReference type="RefSeq" id="WP_033094099.1">
    <property type="nucleotide sequence ID" value="NZ_JQED01000029.1"/>
</dbReference>
<dbReference type="OrthoDB" id="9777636at2"/>
<dbReference type="Gene3D" id="3.20.20.70">
    <property type="entry name" value="Aldolase class I"/>
    <property type="match status" value="1"/>
</dbReference>
<sequence length="300" mass="34012">MYPLNYIEPVFRPPSEWKSLILQVTNGCSWNKCTFCDMYTSKDKKFKPKKIELIEQEIKKIANSGIPTRRVFLADGDAMMLPFNRLKEILQLIKLHLPDVSRVSSYCLPRNLGNKTVEQLAELNALGLKLMYIGCESGDDEVLALIEKGESYQSSLIALNKIKQAGMKSSVMILNGLGGPELSRQHAINSAKLMNEAQPNYLSTLVVSFPLGELRFAEKFSQASLQPFRQLTQHELFTEMDILLSELELERTIFRSDHASNYLVLKGVLGNDKEALLAQVRHALQQPNDANLRQEWQRGL</sequence>
<dbReference type="Pfam" id="PF04055">
    <property type="entry name" value="Radical_SAM"/>
    <property type="match status" value="1"/>
</dbReference>
<dbReference type="PATRIC" id="fig|28229.4.peg.2420"/>
<evidence type="ECO:0000256" key="2">
    <source>
        <dbReference type="ARBA" id="ARBA00022691"/>
    </source>
</evidence>
<keyword evidence="2" id="KW-0949">S-adenosyl-L-methionine</keyword>
<dbReference type="InterPro" id="IPR051198">
    <property type="entry name" value="BchE-like"/>
</dbReference>
<evidence type="ECO:0000256" key="1">
    <source>
        <dbReference type="ARBA" id="ARBA00001966"/>
    </source>
</evidence>
<protein>
    <submittedName>
        <fullName evidence="7">Radical SAM domain protein</fullName>
    </submittedName>
</protein>
<reference evidence="7 8" key="1">
    <citation type="submission" date="2014-08" db="EMBL/GenBank/DDBJ databases">
        <title>Genomic and Phenotypic Diversity of Colwellia psychrerythraea strains from Disparate Marine Basins.</title>
        <authorList>
            <person name="Techtmann S.M."/>
            <person name="Stelling S.C."/>
            <person name="Utturkar S.M."/>
            <person name="Alshibli N."/>
            <person name="Harris A."/>
            <person name="Brown S.D."/>
            <person name="Hazen T.C."/>
        </authorList>
    </citation>
    <scope>NUCLEOTIDE SEQUENCE [LARGE SCALE GENOMIC DNA]</scope>
    <source>
        <strain evidence="7 8">ND2E</strain>
    </source>
</reference>
<dbReference type="InterPro" id="IPR006638">
    <property type="entry name" value="Elp3/MiaA/NifB-like_rSAM"/>
</dbReference>
<organism evidence="7 8">
    <name type="scientific">Colwellia psychrerythraea</name>
    <name type="common">Vibrio psychroerythus</name>
    <dbReference type="NCBI Taxonomy" id="28229"/>
    <lineage>
        <taxon>Bacteria</taxon>
        <taxon>Pseudomonadati</taxon>
        <taxon>Pseudomonadota</taxon>
        <taxon>Gammaproteobacteria</taxon>
        <taxon>Alteromonadales</taxon>
        <taxon>Colwelliaceae</taxon>
        <taxon>Colwellia</taxon>
    </lineage>
</organism>
<dbReference type="SMART" id="SM00729">
    <property type="entry name" value="Elp3"/>
    <property type="match status" value="1"/>
</dbReference>
<dbReference type="EMBL" id="JQED01000029">
    <property type="protein sequence ID" value="KGJ91500.1"/>
    <property type="molecule type" value="Genomic_DNA"/>
</dbReference>
<evidence type="ECO:0000256" key="4">
    <source>
        <dbReference type="ARBA" id="ARBA00023004"/>
    </source>
</evidence>
<dbReference type="GO" id="GO:0051536">
    <property type="term" value="F:iron-sulfur cluster binding"/>
    <property type="evidence" value="ECO:0007669"/>
    <property type="project" value="UniProtKB-KW"/>
</dbReference>
<feature type="domain" description="Radical SAM core" evidence="6">
    <location>
        <begin position="12"/>
        <end position="241"/>
    </location>
</feature>
<dbReference type="SFLD" id="SFLDG01082">
    <property type="entry name" value="B12-binding_domain_containing"/>
    <property type="match status" value="1"/>
</dbReference>
<dbReference type="GO" id="GO:0046872">
    <property type="term" value="F:metal ion binding"/>
    <property type="evidence" value="ECO:0007669"/>
    <property type="project" value="UniProtKB-KW"/>
</dbReference>
<evidence type="ECO:0000313" key="8">
    <source>
        <dbReference type="Proteomes" id="UP000029843"/>
    </source>
</evidence>
<dbReference type="InterPro" id="IPR058240">
    <property type="entry name" value="rSAM_sf"/>
</dbReference>
<dbReference type="PANTHER" id="PTHR43409:SF4">
    <property type="entry name" value="RADICAL SAM SUPERFAMILY PROTEIN"/>
    <property type="match status" value="1"/>
</dbReference>
<evidence type="ECO:0000256" key="3">
    <source>
        <dbReference type="ARBA" id="ARBA00022723"/>
    </source>
</evidence>
<dbReference type="CDD" id="cd01335">
    <property type="entry name" value="Radical_SAM"/>
    <property type="match status" value="1"/>
</dbReference>
<comment type="cofactor">
    <cofactor evidence="1">
        <name>[4Fe-4S] cluster</name>
        <dbReference type="ChEBI" id="CHEBI:49883"/>
    </cofactor>
</comment>
<dbReference type="InterPro" id="IPR013785">
    <property type="entry name" value="Aldolase_TIM"/>
</dbReference>
<dbReference type="PANTHER" id="PTHR43409">
    <property type="entry name" value="ANAEROBIC MAGNESIUM-PROTOPORPHYRIN IX MONOMETHYL ESTER CYCLASE-RELATED"/>
    <property type="match status" value="1"/>
</dbReference>
<evidence type="ECO:0000256" key="5">
    <source>
        <dbReference type="ARBA" id="ARBA00023014"/>
    </source>
</evidence>
<gene>
    <name evidence="7" type="ORF">ND2E_3365</name>
</gene>
<dbReference type="GO" id="GO:0003824">
    <property type="term" value="F:catalytic activity"/>
    <property type="evidence" value="ECO:0007669"/>
    <property type="project" value="InterPro"/>
</dbReference>
<dbReference type="AlphaFoldDB" id="A0A099KMP5"/>
<keyword evidence="4" id="KW-0408">Iron</keyword>
<keyword evidence="5" id="KW-0411">Iron-sulfur</keyword>
<evidence type="ECO:0000313" key="7">
    <source>
        <dbReference type="EMBL" id="KGJ91500.1"/>
    </source>
</evidence>
<dbReference type="InterPro" id="IPR007197">
    <property type="entry name" value="rSAM"/>
</dbReference>
<accession>A0A099KMP5</accession>
<comment type="caution">
    <text evidence="7">The sequence shown here is derived from an EMBL/GenBank/DDBJ whole genome shotgun (WGS) entry which is preliminary data.</text>
</comment>
<keyword evidence="3" id="KW-0479">Metal-binding</keyword>
<dbReference type="SUPFAM" id="SSF102114">
    <property type="entry name" value="Radical SAM enzymes"/>
    <property type="match status" value="1"/>
</dbReference>
<dbReference type="PROSITE" id="PS51918">
    <property type="entry name" value="RADICAL_SAM"/>
    <property type="match status" value="1"/>
</dbReference>
<dbReference type="SFLD" id="SFLDG01095">
    <property type="entry name" value="Uncharacterised_Radical_SAM_Su"/>
    <property type="match status" value="1"/>
</dbReference>
<name>A0A099KMP5_COLPS</name>